<evidence type="ECO:0000256" key="1">
    <source>
        <dbReference type="ARBA" id="ARBA00010688"/>
    </source>
</evidence>
<accession>A0A1F6A1A3</accession>
<dbReference type="InterPro" id="IPR011611">
    <property type="entry name" value="PfkB_dom"/>
</dbReference>
<dbReference type="EMBL" id="MFJK01000014">
    <property type="protein sequence ID" value="OGG18460.1"/>
    <property type="molecule type" value="Genomic_DNA"/>
</dbReference>
<dbReference type="Proteomes" id="UP000177871">
    <property type="component" value="Unassembled WGS sequence"/>
</dbReference>
<proteinExistence type="inferred from homology"/>
<dbReference type="AlphaFoldDB" id="A0A1F6A1A3"/>
<dbReference type="PANTHER" id="PTHR43320:SF3">
    <property type="entry name" value="CARBOHYDRATE KINASE PFKB DOMAIN-CONTAINING PROTEIN"/>
    <property type="match status" value="1"/>
</dbReference>
<keyword evidence="2" id="KW-0808">Transferase</keyword>
<dbReference type="SUPFAM" id="SSF53613">
    <property type="entry name" value="Ribokinase-like"/>
    <property type="match status" value="1"/>
</dbReference>
<evidence type="ECO:0000256" key="3">
    <source>
        <dbReference type="ARBA" id="ARBA00022777"/>
    </source>
</evidence>
<evidence type="ECO:0000313" key="6">
    <source>
        <dbReference type="Proteomes" id="UP000177871"/>
    </source>
</evidence>
<dbReference type="PRINTS" id="PR00990">
    <property type="entry name" value="RIBOKINASE"/>
</dbReference>
<dbReference type="Pfam" id="PF00294">
    <property type="entry name" value="PfkB"/>
    <property type="match status" value="1"/>
</dbReference>
<dbReference type="InterPro" id="IPR002139">
    <property type="entry name" value="Ribo/fructo_kinase"/>
</dbReference>
<sequence>MFDCVSVGDATMDVYLTLHDAEVQCKRNDRECEICLKYGEKIPVDRLDRGIGGNAINNAVGLARLGFKVALYSIHGDDEIGKEIDEALEKEGVDPSMVVVQKDTPSRYSTIINFQSERTILEYYVPHKYRMPHDFPKTDWVYVSSVGKNYEEFFASLTTLVKEKRLKLAFNPTNVQLASPLESYLPLIQVCKIIFMNLEEAARMMNYELRIKNARSVKNLLSQVFDLGPGIVVITDGKNGSYAYDGEKYYHLEILDSPVVSVTGAGDAYACGFMGAIMKREKVAEAMRWGSANAAAVVGKFGPQTGLLSEESILNVLADNPGFKPKEI</sequence>
<name>A0A1F6A1A3_9BACT</name>
<dbReference type="PROSITE" id="PS00583">
    <property type="entry name" value="PFKB_KINASES_1"/>
    <property type="match status" value="1"/>
</dbReference>
<keyword evidence="3" id="KW-0418">Kinase</keyword>
<dbReference type="Gene3D" id="3.40.1190.20">
    <property type="match status" value="1"/>
</dbReference>
<comment type="similarity">
    <text evidence="1">Belongs to the carbohydrate kinase PfkB family.</text>
</comment>
<reference evidence="5 6" key="1">
    <citation type="journal article" date="2016" name="Nat. Commun.">
        <title>Thousands of microbial genomes shed light on interconnected biogeochemical processes in an aquifer system.</title>
        <authorList>
            <person name="Anantharaman K."/>
            <person name="Brown C.T."/>
            <person name="Hug L.A."/>
            <person name="Sharon I."/>
            <person name="Castelle C.J."/>
            <person name="Probst A.J."/>
            <person name="Thomas B.C."/>
            <person name="Singh A."/>
            <person name="Wilkins M.J."/>
            <person name="Karaoz U."/>
            <person name="Brodie E.L."/>
            <person name="Williams K.H."/>
            <person name="Hubbard S.S."/>
            <person name="Banfield J.F."/>
        </authorList>
    </citation>
    <scope>NUCLEOTIDE SEQUENCE [LARGE SCALE GENOMIC DNA]</scope>
</reference>
<comment type="caution">
    <text evidence="5">The sequence shown here is derived from an EMBL/GenBank/DDBJ whole genome shotgun (WGS) entry which is preliminary data.</text>
</comment>
<dbReference type="InterPro" id="IPR052700">
    <property type="entry name" value="Carb_kinase_PfkB-like"/>
</dbReference>
<feature type="domain" description="Carbohydrate kinase PfkB" evidence="4">
    <location>
        <begin position="24"/>
        <end position="306"/>
    </location>
</feature>
<dbReference type="InterPro" id="IPR002173">
    <property type="entry name" value="Carboh/pur_kinase_PfkB_CS"/>
</dbReference>
<gene>
    <name evidence="5" type="ORF">A2721_01585</name>
</gene>
<evidence type="ECO:0000259" key="4">
    <source>
        <dbReference type="Pfam" id="PF00294"/>
    </source>
</evidence>
<dbReference type="InterPro" id="IPR029056">
    <property type="entry name" value="Ribokinase-like"/>
</dbReference>
<evidence type="ECO:0000256" key="2">
    <source>
        <dbReference type="ARBA" id="ARBA00022679"/>
    </source>
</evidence>
<organism evidence="5 6">
    <name type="scientific">Candidatus Gottesmanbacteria bacterium RIFCSPHIGHO2_01_FULL_47_48</name>
    <dbReference type="NCBI Taxonomy" id="1798381"/>
    <lineage>
        <taxon>Bacteria</taxon>
        <taxon>Candidatus Gottesmaniibacteriota</taxon>
    </lineage>
</organism>
<dbReference type="STRING" id="1798381.A2721_01585"/>
<evidence type="ECO:0000313" key="5">
    <source>
        <dbReference type="EMBL" id="OGG18460.1"/>
    </source>
</evidence>
<dbReference type="GO" id="GO:0016301">
    <property type="term" value="F:kinase activity"/>
    <property type="evidence" value="ECO:0007669"/>
    <property type="project" value="UniProtKB-KW"/>
</dbReference>
<dbReference type="PANTHER" id="PTHR43320">
    <property type="entry name" value="SUGAR KINASE"/>
    <property type="match status" value="1"/>
</dbReference>
<protein>
    <recommendedName>
        <fullName evidence="4">Carbohydrate kinase PfkB domain-containing protein</fullName>
    </recommendedName>
</protein>